<sequence>MKPVLNRIDGSYDLKRRIYNIKLLNLHHILVQKIMVDIQTSDKRLQ</sequence>
<comment type="caution">
    <text evidence="1">The sequence shown here is derived from an EMBL/GenBank/DDBJ whole genome shotgun (WGS) entry which is preliminary data.</text>
</comment>
<proteinExistence type="predicted"/>
<accession>W2UZ41</accession>
<evidence type="ECO:0000313" key="2">
    <source>
        <dbReference type="Proteomes" id="UP000018951"/>
    </source>
</evidence>
<dbReference type="AlphaFoldDB" id="W2UZ41"/>
<name>W2UZ41_9RICK</name>
<organism evidence="1 2">
    <name type="scientific">Candidatus Xenolissoclinum pacificiensis L6</name>
    <dbReference type="NCBI Taxonomy" id="1401685"/>
    <lineage>
        <taxon>Bacteria</taxon>
        <taxon>Pseudomonadati</taxon>
        <taxon>Pseudomonadota</taxon>
        <taxon>Alphaproteobacteria</taxon>
        <taxon>Rickettsiales</taxon>
        <taxon>Anaplasmataceae</taxon>
        <taxon>Candidatus Xenolissoclinum</taxon>
    </lineage>
</organism>
<evidence type="ECO:0000313" key="1">
    <source>
        <dbReference type="EMBL" id="ETO91199.1"/>
    </source>
</evidence>
<dbReference type="Proteomes" id="UP000018951">
    <property type="component" value="Unassembled WGS sequence"/>
</dbReference>
<protein>
    <submittedName>
        <fullName evidence="1">Uncharacterized protein</fullName>
    </submittedName>
</protein>
<keyword evidence="2" id="KW-1185">Reference proteome</keyword>
<gene>
    <name evidence="1" type="ORF">P857_689</name>
</gene>
<reference evidence="1 2" key="1">
    <citation type="journal article" date="2013" name="PLoS ONE">
        <title>Bacterial endosymbiosis in a chordate host: long-term co-evolution and conservation of secondary metabolism.</title>
        <authorList>
            <person name="Kwan J.C."/>
            <person name="Schmidt E.W."/>
        </authorList>
    </citation>
    <scope>NUCLEOTIDE SEQUENCE [LARGE SCALE GENOMIC DNA]</scope>
    <source>
        <strain evidence="2">L6</strain>
    </source>
</reference>
<dbReference type="EMBL" id="AXCJ01000008">
    <property type="protein sequence ID" value="ETO91199.1"/>
    <property type="molecule type" value="Genomic_DNA"/>
</dbReference>